<proteinExistence type="inferred from homology"/>
<dbReference type="PROSITE" id="PS00523">
    <property type="entry name" value="SULFATASE_1"/>
    <property type="match status" value="1"/>
</dbReference>
<dbReference type="SUPFAM" id="SSF53649">
    <property type="entry name" value="Alkaline phosphatase-like"/>
    <property type="match status" value="1"/>
</dbReference>
<evidence type="ECO:0000256" key="1">
    <source>
        <dbReference type="ARBA" id="ARBA00008779"/>
    </source>
</evidence>
<organism evidence="4 5">
    <name type="scientific">Parapedobacter indicus</name>
    <dbReference type="NCBI Taxonomy" id="1477437"/>
    <lineage>
        <taxon>Bacteria</taxon>
        <taxon>Pseudomonadati</taxon>
        <taxon>Bacteroidota</taxon>
        <taxon>Sphingobacteriia</taxon>
        <taxon>Sphingobacteriales</taxon>
        <taxon>Sphingobacteriaceae</taxon>
        <taxon>Parapedobacter</taxon>
    </lineage>
</organism>
<dbReference type="InterPro" id="IPR000917">
    <property type="entry name" value="Sulfatase_N"/>
</dbReference>
<dbReference type="OrthoDB" id="975025at2"/>
<evidence type="ECO:0000256" key="2">
    <source>
        <dbReference type="ARBA" id="ARBA00022801"/>
    </source>
</evidence>
<protein>
    <submittedName>
        <fullName evidence="4">Uncharacterized sulfatase</fullName>
    </submittedName>
</protein>
<accession>A0A1I3K1A8</accession>
<dbReference type="InterPro" id="IPR017850">
    <property type="entry name" value="Alkaline_phosphatase_core_sf"/>
</dbReference>
<reference evidence="4 5" key="1">
    <citation type="submission" date="2016-10" db="EMBL/GenBank/DDBJ databases">
        <authorList>
            <person name="de Groot N.N."/>
        </authorList>
    </citation>
    <scope>NUCLEOTIDE SEQUENCE [LARGE SCALE GENOMIC DNA]</scope>
    <source>
        <strain evidence="4 5">RK1</strain>
    </source>
</reference>
<dbReference type="Gene3D" id="3.40.720.10">
    <property type="entry name" value="Alkaline Phosphatase, subunit A"/>
    <property type="match status" value="1"/>
</dbReference>
<dbReference type="AlphaFoldDB" id="A0A1I3K1A8"/>
<evidence type="ECO:0000313" key="4">
    <source>
        <dbReference type="EMBL" id="SFI65975.1"/>
    </source>
</evidence>
<dbReference type="PANTHER" id="PTHR43751:SF1">
    <property type="entry name" value="SULFATASE ATSG-RELATED"/>
    <property type="match status" value="1"/>
</dbReference>
<dbReference type="InterPro" id="IPR052701">
    <property type="entry name" value="GAG_Ulvan_Degrading_Sulfatases"/>
</dbReference>
<dbReference type="Pfam" id="PF00884">
    <property type="entry name" value="Sulfatase"/>
    <property type="match status" value="2"/>
</dbReference>
<name>A0A1I3K1A8_9SPHI</name>
<dbReference type="EMBL" id="FOQO01000005">
    <property type="protein sequence ID" value="SFI65975.1"/>
    <property type="molecule type" value="Genomic_DNA"/>
</dbReference>
<comment type="similarity">
    <text evidence="1">Belongs to the sulfatase family.</text>
</comment>
<dbReference type="PANTHER" id="PTHR43751">
    <property type="entry name" value="SULFATASE"/>
    <property type="match status" value="1"/>
</dbReference>
<dbReference type="CDD" id="cd16027">
    <property type="entry name" value="SGSH"/>
    <property type="match status" value="1"/>
</dbReference>
<sequence>MIRRISYSVLFFAVWAFTVSLDTYAQPKPNIVVFLSDDHGQEDAGCYGNTEVITPAIDQLAREGMVFTRAYTPVSVCAPSRSALFTGLYPHHNGCSRNHGSVFEGIRSLPHYLAAAGYEVILAGKEHIKPKEAFPFTYMERHQIPAYLSGEHVRPFCLIVSLNAPHQPYFNLKGGHGKITPKRWLANTPETTQYTAAYYDHVTLADQEIGSILFWLERLGLHENSIQLYLSDHGPAFPFAKWTLYEQGIRIPLIVKWPGVVQPGTVSDALVSMVDILPTLLDMAGVTPQPLDGKSLTPVLKGQATSLHHAVYGCYTNLGVQGANEYPIRTVVSDRYKLIVNLRSGNRFSLKAMDEPDERAVIDAKRVLDSWLSSGDANAIQRAHYYRNRPLIELYDLSQDPYELVNRAHDEALNSTVTEMYQLLVDWMKSQNDPLLNEMEMNGAKLRNK</sequence>
<dbReference type="GO" id="GO:0016787">
    <property type="term" value="F:hydrolase activity"/>
    <property type="evidence" value="ECO:0007669"/>
    <property type="project" value="UniProtKB-KW"/>
</dbReference>
<keyword evidence="5" id="KW-1185">Reference proteome</keyword>
<dbReference type="RefSeq" id="WP_090626711.1">
    <property type="nucleotide sequence ID" value="NZ_FOQO01000005.1"/>
</dbReference>
<evidence type="ECO:0000259" key="3">
    <source>
        <dbReference type="Pfam" id="PF00884"/>
    </source>
</evidence>
<dbReference type="STRING" id="1477437.SAMN05444682_10551"/>
<keyword evidence="2" id="KW-0378">Hydrolase</keyword>
<gene>
    <name evidence="4" type="ORF">SAMN05444682_10551</name>
</gene>
<dbReference type="InterPro" id="IPR024607">
    <property type="entry name" value="Sulfatase_CS"/>
</dbReference>
<evidence type="ECO:0000313" key="5">
    <source>
        <dbReference type="Proteomes" id="UP000198670"/>
    </source>
</evidence>
<feature type="domain" description="Sulfatase N-terminal" evidence="3">
    <location>
        <begin position="146"/>
        <end position="286"/>
    </location>
</feature>
<feature type="domain" description="Sulfatase N-terminal" evidence="3">
    <location>
        <begin position="29"/>
        <end position="132"/>
    </location>
</feature>
<dbReference type="Proteomes" id="UP000198670">
    <property type="component" value="Unassembled WGS sequence"/>
</dbReference>